<feature type="transmembrane region" description="Helical" evidence="6">
    <location>
        <begin position="154"/>
        <end position="172"/>
    </location>
</feature>
<dbReference type="InterPro" id="IPR017896">
    <property type="entry name" value="4Fe4S_Fe-S-bd"/>
</dbReference>
<accession>A0A6P0UT26</accession>
<dbReference type="InterPro" id="IPR017900">
    <property type="entry name" value="4Fe4S_Fe_S_CS"/>
</dbReference>
<evidence type="ECO:0000256" key="6">
    <source>
        <dbReference type="SAM" id="Phobius"/>
    </source>
</evidence>
<dbReference type="Gene3D" id="1.10.1060.10">
    <property type="entry name" value="Alpha-helical ferredoxin"/>
    <property type="match status" value="1"/>
</dbReference>
<dbReference type="RefSeq" id="WP_163607270.1">
    <property type="nucleotide sequence ID" value="NZ_JAABOO010000002.1"/>
</dbReference>
<evidence type="ECO:0000256" key="5">
    <source>
        <dbReference type="ARBA" id="ARBA00023014"/>
    </source>
</evidence>
<sequence length="442" mass="50298">MNYLASFIFAIILVAGIGFFAMNVKKMMRNIKLGKDVDVSDNKAQRWRNMIMIALGQQKMVVRPVAGLLHIIVYLGFIIINIEVLEIIMDGLFGTHRVFADFGTMYNVLIASFEVLALLVLVAVIVFWIRRNIIRLQRFIKPEMKGWPEKDGNFILYFEMVLMLLFLTMNGADHQLQILGAEHYTKAGAFPVSQFLLPLFDGLSEGTLIIVERTAWWLHIIGILVFLNYLYYSKHLHILLAFPNTFYGNLKPKGEFNNLESVTNEVKLMLDPNADPFAAPEENAEEAPEKFGASDVHDLNWVQLLNAYTCTECGRCTSVCPANQTGKELSPRKVMMDTRDRLEEVGKNIDANNGEFVEDGKQLLDDYIKREELWACTSCNACTEACPVSIDPLSIILDMRRYLVMEQSAAPAELNNMMSNIENNGAPWPYNQMDRLNWQNEA</sequence>
<dbReference type="EMBL" id="JAABOO010000002">
    <property type="protein sequence ID" value="NER14003.1"/>
    <property type="molecule type" value="Genomic_DNA"/>
</dbReference>
<comment type="caution">
    <text evidence="8">The sequence shown here is derived from an EMBL/GenBank/DDBJ whole genome shotgun (WGS) entry which is preliminary data.</text>
</comment>
<organism evidence="8 9">
    <name type="scientific">Leptobacterium flavescens</name>
    <dbReference type="NCBI Taxonomy" id="472055"/>
    <lineage>
        <taxon>Bacteria</taxon>
        <taxon>Pseudomonadati</taxon>
        <taxon>Bacteroidota</taxon>
        <taxon>Flavobacteriia</taxon>
        <taxon>Flavobacteriales</taxon>
        <taxon>Flavobacteriaceae</taxon>
        <taxon>Leptobacterium</taxon>
    </lineage>
</organism>
<keyword evidence="3" id="KW-0560">Oxidoreductase</keyword>
<feature type="transmembrane region" description="Helical" evidence="6">
    <location>
        <begin position="214"/>
        <end position="232"/>
    </location>
</feature>
<dbReference type="GO" id="GO:0005886">
    <property type="term" value="C:plasma membrane"/>
    <property type="evidence" value="ECO:0007669"/>
    <property type="project" value="TreeGrafter"/>
</dbReference>
<dbReference type="PANTHER" id="PTHR43255">
    <property type="entry name" value="IRON-SULFUR-BINDING OXIDOREDUCTASE FADF-RELATED-RELATED"/>
    <property type="match status" value="1"/>
</dbReference>
<dbReference type="InterPro" id="IPR051460">
    <property type="entry name" value="HdrC_iron-sulfur_subunit"/>
</dbReference>
<feature type="transmembrane region" description="Helical" evidence="6">
    <location>
        <begin position="65"/>
        <end position="88"/>
    </location>
</feature>
<gene>
    <name evidence="8" type="ORF">GWK08_11165</name>
</gene>
<dbReference type="GO" id="GO:0046872">
    <property type="term" value="F:metal ion binding"/>
    <property type="evidence" value="ECO:0007669"/>
    <property type="project" value="UniProtKB-KW"/>
</dbReference>
<protein>
    <submittedName>
        <fullName evidence="8">4Fe-4S dicluster domain-containing protein</fullName>
    </submittedName>
</protein>
<dbReference type="SUPFAM" id="SSF46548">
    <property type="entry name" value="alpha-helical ferredoxin"/>
    <property type="match status" value="1"/>
</dbReference>
<keyword evidence="1" id="KW-0004">4Fe-4S</keyword>
<keyword evidence="6" id="KW-0812">Transmembrane</keyword>
<dbReference type="Proteomes" id="UP000468581">
    <property type="component" value="Unassembled WGS sequence"/>
</dbReference>
<dbReference type="PROSITE" id="PS51379">
    <property type="entry name" value="4FE4S_FER_2"/>
    <property type="match status" value="2"/>
</dbReference>
<dbReference type="InterPro" id="IPR009051">
    <property type="entry name" value="Helical_ferredxn"/>
</dbReference>
<evidence type="ECO:0000256" key="4">
    <source>
        <dbReference type="ARBA" id="ARBA00023004"/>
    </source>
</evidence>
<dbReference type="Pfam" id="PF13187">
    <property type="entry name" value="Fer4_9"/>
    <property type="match status" value="1"/>
</dbReference>
<evidence type="ECO:0000256" key="2">
    <source>
        <dbReference type="ARBA" id="ARBA00022723"/>
    </source>
</evidence>
<keyword evidence="6" id="KW-0472">Membrane</keyword>
<name>A0A6P0UT26_9FLAO</name>
<dbReference type="InterPro" id="IPR036197">
    <property type="entry name" value="NarG-like_sf"/>
</dbReference>
<dbReference type="GO" id="GO:0051539">
    <property type="term" value="F:4 iron, 4 sulfur cluster binding"/>
    <property type="evidence" value="ECO:0007669"/>
    <property type="project" value="UniProtKB-KW"/>
</dbReference>
<reference evidence="8 9" key="1">
    <citation type="submission" date="2020-01" db="EMBL/GenBank/DDBJ databases">
        <title>Leptobacterium flavescens.</title>
        <authorList>
            <person name="Wang G."/>
        </authorList>
    </citation>
    <scope>NUCLEOTIDE SEQUENCE [LARGE SCALE GENOMIC DNA]</scope>
    <source>
        <strain evidence="8 9">KCTC 22160</strain>
    </source>
</reference>
<feature type="domain" description="4Fe-4S ferredoxin-type" evidence="7">
    <location>
        <begin position="366"/>
        <end position="398"/>
    </location>
</feature>
<feature type="transmembrane region" description="Helical" evidence="6">
    <location>
        <begin position="108"/>
        <end position="129"/>
    </location>
</feature>
<evidence type="ECO:0000256" key="3">
    <source>
        <dbReference type="ARBA" id="ARBA00023002"/>
    </source>
</evidence>
<dbReference type="GO" id="GO:0016491">
    <property type="term" value="F:oxidoreductase activity"/>
    <property type="evidence" value="ECO:0007669"/>
    <property type="project" value="UniProtKB-KW"/>
</dbReference>
<keyword evidence="6" id="KW-1133">Transmembrane helix</keyword>
<keyword evidence="5" id="KW-0411">Iron-sulfur</keyword>
<feature type="domain" description="4Fe-4S ferredoxin-type" evidence="7">
    <location>
        <begin position="301"/>
        <end position="332"/>
    </location>
</feature>
<evidence type="ECO:0000313" key="8">
    <source>
        <dbReference type="EMBL" id="NER14003.1"/>
    </source>
</evidence>
<keyword evidence="4" id="KW-0408">Iron</keyword>
<keyword evidence="9" id="KW-1185">Reference proteome</keyword>
<evidence type="ECO:0000313" key="9">
    <source>
        <dbReference type="Proteomes" id="UP000468581"/>
    </source>
</evidence>
<dbReference type="AlphaFoldDB" id="A0A6P0UT26"/>
<dbReference type="SUPFAM" id="SSF103501">
    <property type="entry name" value="Respiratory nitrate reductase 1 gamma chain"/>
    <property type="match status" value="1"/>
</dbReference>
<evidence type="ECO:0000259" key="7">
    <source>
        <dbReference type="PROSITE" id="PS51379"/>
    </source>
</evidence>
<dbReference type="PANTHER" id="PTHR43255:SF1">
    <property type="entry name" value="IRON-SULFUR-BINDING OXIDOREDUCTASE FADF-RELATED"/>
    <property type="match status" value="1"/>
</dbReference>
<evidence type="ECO:0000256" key="1">
    <source>
        <dbReference type="ARBA" id="ARBA00022485"/>
    </source>
</evidence>
<dbReference type="PROSITE" id="PS00198">
    <property type="entry name" value="4FE4S_FER_1"/>
    <property type="match status" value="2"/>
</dbReference>
<proteinExistence type="predicted"/>
<feature type="transmembrane region" description="Helical" evidence="6">
    <location>
        <begin position="6"/>
        <end position="24"/>
    </location>
</feature>
<keyword evidence="2" id="KW-0479">Metal-binding</keyword>